<dbReference type="OrthoDB" id="4540750at2759"/>
<reference evidence="3" key="1">
    <citation type="journal article" date="2014" name="BMC Genomics">
        <title>Genome characteristics reveal the impact of lichenization on lichen-forming fungus Endocarpon pusillum Hedwig (Verrucariales, Ascomycota).</title>
        <authorList>
            <person name="Wang Y.-Y."/>
            <person name="Liu B."/>
            <person name="Zhang X.-Y."/>
            <person name="Zhou Q.-M."/>
            <person name="Zhang T."/>
            <person name="Li H."/>
            <person name="Yu Y.-F."/>
            <person name="Zhang X.-L."/>
            <person name="Hao X.-Y."/>
            <person name="Wang M."/>
            <person name="Wang L."/>
            <person name="Wei J.-C."/>
        </authorList>
    </citation>
    <scope>NUCLEOTIDE SEQUENCE [LARGE SCALE GENOMIC DNA]</scope>
    <source>
        <strain evidence="3">Z07020 / HMAS-L-300199</strain>
    </source>
</reference>
<dbReference type="HOGENOM" id="CLU_346475_0_0_1"/>
<evidence type="ECO:0000313" key="2">
    <source>
        <dbReference type="EMBL" id="ERF74301.1"/>
    </source>
</evidence>
<organism evidence="2 3">
    <name type="scientific">Endocarpon pusillum (strain Z07020 / HMAS-L-300199)</name>
    <name type="common">Lichen-forming fungus</name>
    <dbReference type="NCBI Taxonomy" id="1263415"/>
    <lineage>
        <taxon>Eukaryota</taxon>
        <taxon>Fungi</taxon>
        <taxon>Dikarya</taxon>
        <taxon>Ascomycota</taxon>
        <taxon>Pezizomycotina</taxon>
        <taxon>Eurotiomycetes</taxon>
        <taxon>Chaetothyriomycetidae</taxon>
        <taxon>Verrucariales</taxon>
        <taxon>Verrucariaceae</taxon>
        <taxon>Endocarpon</taxon>
    </lineage>
</organism>
<dbReference type="eggNOG" id="ENOG502SRFM">
    <property type="taxonomic scope" value="Eukaryota"/>
</dbReference>
<feature type="region of interest" description="Disordered" evidence="1">
    <location>
        <begin position="601"/>
        <end position="626"/>
    </location>
</feature>
<accession>U1GQP9</accession>
<feature type="compositionally biased region" description="Acidic residues" evidence="1">
    <location>
        <begin position="317"/>
        <end position="329"/>
    </location>
</feature>
<sequence length="815" mass="90143">MALEPLKSTRPGDENIVTPLRSKSVLRGDDQAMALVEPTLVHPGDDNMMALMELMSVHSRDDISIVPVESRALHPKEDRFTDSGYGSAVGSPRTDEQGASAQTQPQTEPNQGFNAANQPKPTIVGATRGLKKFEKEVDQSIIDRFQDVVERLEGPLFEYMRKSWRQPRPTAIRLMVLGKDEGDARPWIVVLCSQDQSKRIKRFFQQKFAKAVYCPEGPAEQRFEVLVIGQPPRPKAANASPEMFDGLLSPALERIKITSCGTMVKLSVQDHVRFATLGGIIKVVNTDGSYNLYGLTAGHILDPPEASIESDQSDTSSELDEDEFSDEEDYLDEVRSNTDIFEHHSDLNEDLNSSLRFVQNPKATDTWSKLGTISLGSRQVQGCNRDWALIESIEPKFYRPNYLVGEVNNSQHRCKDLQEPTRDKTAMRAPRKVVVNSESCSPKLRQGVLSKLPTMLMLPPARKFVRVYPLSMDYGSGIIHGDSGAWVVNDSSLEVYGHIVAGDTFGEVYVVPLWDTFDDIRREMNATSVSLATSVDILCHTSETVEKKAKSSEMAGKDTSTLNLKGSLYACTLDSPVEEAQPSSKSFEDLAKMSQKTSSDLPIQCWGQDSPLPNEDKSRSEDSGYCAWGSESQKSSTYEHNPYRHHSFEAYDSSPNQIFGNYPYGAHGPTLRTNQPHNQSLCTSYRPMSSLNMCLGHQPYGYPPLAYPPHGFPDSLIPFHGSAPLPISPPMPLSQPDSGYASNPSSMSGSPVPIGKSCSPPRAPSCVPRPVTSLPQSGQHRRQMPESRDIVISSRESRGIKIKAPTQAFSEEQQV</sequence>
<proteinExistence type="predicted"/>
<protein>
    <submittedName>
        <fullName evidence="2">Uncharacterized protein</fullName>
    </submittedName>
</protein>
<feature type="region of interest" description="Disordered" evidence="1">
    <location>
        <begin position="74"/>
        <end position="122"/>
    </location>
</feature>
<dbReference type="Proteomes" id="UP000019373">
    <property type="component" value="Unassembled WGS sequence"/>
</dbReference>
<feature type="compositionally biased region" description="Basic and acidic residues" evidence="1">
    <location>
        <begin position="783"/>
        <end position="799"/>
    </location>
</feature>
<feature type="compositionally biased region" description="Polar residues" evidence="1">
    <location>
        <begin position="97"/>
        <end position="120"/>
    </location>
</feature>
<dbReference type="GeneID" id="19237042"/>
<evidence type="ECO:0000256" key="1">
    <source>
        <dbReference type="SAM" id="MobiDB-lite"/>
    </source>
</evidence>
<feature type="compositionally biased region" description="Polar residues" evidence="1">
    <location>
        <begin position="735"/>
        <end position="749"/>
    </location>
</feature>
<dbReference type="EMBL" id="KE720882">
    <property type="protein sequence ID" value="ERF74301.1"/>
    <property type="molecule type" value="Genomic_DNA"/>
</dbReference>
<keyword evidence="3" id="KW-1185">Reference proteome</keyword>
<name>U1GQP9_ENDPU</name>
<dbReference type="AlphaFoldDB" id="U1GQP9"/>
<feature type="region of interest" description="Disordered" evidence="1">
    <location>
        <begin position="727"/>
        <end position="815"/>
    </location>
</feature>
<evidence type="ECO:0000313" key="3">
    <source>
        <dbReference type="Proteomes" id="UP000019373"/>
    </source>
</evidence>
<gene>
    <name evidence="2" type="ORF">EPUS_01988</name>
</gene>
<dbReference type="RefSeq" id="XP_007800011.1">
    <property type="nucleotide sequence ID" value="XM_007801820.1"/>
</dbReference>
<feature type="region of interest" description="Disordered" evidence="1">
    <location>
        <begin position="303"/>
        <end position="329"/>
    </location>
</feature>